<protein>
    <submittedName>
        <fullName evidence="1">Uncharacterized protein</fullName>
    </submittedName>
</protein>
<organism evidence="1 2">
    <name type="scientific">Fusarium oligoseptatum</name>
    <dbReference type="NCBI Taxonomy" id="2604345"/>
    <lineage>
        <taxon>Eukaryota</taxon>
        <taxon>Fungi</taxon>
        <taxon>Dikarya</taxon>
        <taxon>Ascomycota</taxon>
        <taxon>Pezizomycotina</taxon>
        <taxon>Sordariomycetes</taxon>
        <taxon>Hypocreomycetidae</taxon>
        <taxon>Hypocreales</taxon>
        <taxon>Nectriaceae</taxon>
        <taxon>Fusarium</taxon>
        <taxon>Fusarium solani species complex</taxon>
    </lineage>
</organism>
<comment type="caution">
    <text evidence="1">The sequence shown here is derived from an EMBL/GenBank/DDBJ whole genome shotgun (WGS) entry which is preliminary data.</text>
</comment>
<proteinExistence type="predicted"/>
<keyword evidence="2" id="KW-1185">Reference proteome</keyword>
<gene>
    <name evidence="1" type="ORF">CEP52_017785</name>
</gene>
<name>A0A428RG31_9HYPO</name>
<evidence type="ECO:0000313" key="1">
    <source>
        <dbReference type="EMBL" id="RSL76480.1"/>
    </source>
</evidence>
<accession>A0A428RG31</accession>
<dbReference type="AlphaFoldDB" id="A0A428RG31"/>
<evidence type="ECO:0000313" key="2">
    <source>
        <dbReference type="Proteomes" id="UP000287144"/>
    </source>
</evidence>
<reference evidence="1 2" key="1">
    <citation type="submission" date="2017-06" db="EMBL/GenBank/DDBJ databases">
        <title>Comparative genomic analysis of Ambrosia Fusariam Clade fungi.</title>
        <authorList>
            <person name="Stajich J.E."/>
            <person name="Carrillo J."/>
            <person name="Kijimoto T."/>
            <person name="Eskalen A."/>
            <person name="O'Donnell K."/>
            <person name="Kasson M."/>
        </authorList>
    </citation>
    <scope>NUCLEOTIDE SEQUENCE [LARGE SCALE GENOMIC DNA]</scope>
    <source>
        <strain evidence="1 2">NRRL62579</strain>
    </source>
</reference>
<dbReference type="Proteomes" id="UP000287144">
    <property type="component" value="Unassembled WGS sequence"/>
</dbReference>
<dbReference type="EMBL" id="NKCK01000918">
    <property type="protein sequence ID" value="RSL76480.1"/>
    <property type="molecule type" value="Genomic_DNA"/>
</dbReference>
<sequence>MPSSWVDLRRYDGEQPAHQSFASADVHETRRSVVGARTVLSFGTNPTPFECTIVALKKENQFYVSAGRTNPFD</sequence>